<gene>
    <name evidence="2" type="ORF">SGFS_081200</name>
</gene>
<evidence type="ECO:0000313" key="2">
    <source>
        <dbReference type="EMBL" id="BBC36826.1"/>
    </source>
</evidence>
<organism evidence="2 3">
    <name type="scientific">Streptomyces graminofaciens</name>
    <dbReference type="NCBI Taxonomy" id="68212"/>
    <lineage>
        <taxon>Bacteria</taxon>
        <taxon>Bacillati</taxon>
        <taxon>Actinomycetota</taxon>
        <taxon>Actinomycetes</taxon>
        <taxon>Kitasatosporales</taxon>
        <taxon>Streptomycetaceae</taxon>
        <taxon>Streptomyces</taxon>
    </lineage>
</organism>
<feature type="compositionally biased region" description="Polar residues" evidence="1">
    <location>
        <begin position="59"/>
        <end position="68"/>
    </location>
</feature>
<dbReference type="RefSeq" id="WP_286257097.1">
    <property type="nucleotide sequence ID" value="NZ_AP018448.1"/>
</dbReference>
<feature type="region of interest" description="Disordered" evidence="1">
    <location>
        <begin position="40"/>
        <end position="68"/>
    </location>
</feature>
<evidence type="ECO:0000313" key="3">
    <source>
        <dbReference type="Proteomes" id="UP001321542"/>
    </source>
</evidence>
<proteinExistence type="predicted"/>
<protein>
    <submittedName>
        <fullName evidence="2">Uncharacterized protein</fullName>
    </submittedName>
</protein>
<name>A0ABN5VXJ8_9ACTN</name>
<sequence>MADGPGEDPYATDPAALHASLHASRRAILGLGPALVVPGRGAAFAPTGSSPRRPLSALGSHQRSQDTL</sequence>
<dbReference type="Proteomes" id="UP001321542">
    <property type="component" value="Chromosome"/>
</dbReference>
<keyword evidence="3" id="KW-1185">Reference proteome</keyword>
<evidence type="ECO:0000256" key="1">
    <source>
        <dbReference type="SAM" id="MobiDB-lite"/>
    </source>
</evidence>
<dbReference type="EMBL" id="AP018448">
    <property type="protein sequence ID" value="BBC36826.1"/>
    <property type="molecule type" value="Genomic_DNA"/>
</dbReference>
<reference evidence="2 3" key="1">
    <citation type="journal article" date="2010" name="ChemBioChem">
        <title>Cloning and characterization of the biosynthetic gene cluster of 16-membered macrolide antibiotic FD-891: involvement of a dual functional cytochrome P450 monooxygenase catalyzing epoxidation and hydroxylation.</title>
        <authorList>
            <person name="Kudo F."/>
            <person name="Motegi A."/>
            <person name="Mizoue K."/>
            <person name="Eguchi T."/>
        </authorList>
    </citation>
    <scope>NUCLEOTIDE SEQUENCE [LARGE SCALE GENOMIC DNA]</scope>
    <source>
        <strain evidence="2 3">A-8890</strain>
    </source>
</reference>
<accession>A0ABN5VXJ8</accession>
<reference evidence="2 3" key="2">
    <citation type="journal article" date="2023" name="ChemBioChem">
        <title>Acyltransferase Domain Exchange between Two Independent Type I Polyketide Synthases in the Same Producer Strain of Macrolide Antibiotics.</title>
        <authorList>
            <person name="Kudo F."/>
            <person name="Kishikawa K."/>
            <person name="Tsuboi K."/>
            <person name="Kido T."/>
            <person name="Usui T."/>
            <person name="Hashimoto J."/>
            <person name="Shin-Ya K."/>
            <person name="Miyanaga A."/>
            <person name="Eguchi T."/>
        </authorList>
    </citation>
    <scope>NUCLEOTIDE SEQUENCE [LARGE SCALE GENOMIC DNA]</scope>
    <source>
        <strain evidence="2 3">A-8890</strain>
    </source>
</reference>